<evidence type="ECO:0000313" key="3">
    <source>
        <dbReference type="EMBL" id="CAB4187086.1"/>
    </source>
</evidence>
<proteinExistence type="predicted"/>
<gene>
    <name evidence="2" type="ORF">UFOVP1011_53</name>
    <name evidence="3" type="ORF">UFOVP1162_11</name>
    <name evidence="4" type="ORF">UFOVP1611_14</name>
    <name evidence="1" type="ORF">UFOVP504_53</name>
</gene>
<dbReference type="EMBL" id="LR796959">
    <property type="protein sequence ID" value="CAB4178278.1"/>
    <property type="molecule type" value="Genomic_DNA"/>
</dbReference>
<organism evidence="1">
    <name type="scientific">uncultured Caudovirales phage</name>
    <dbReference type="NCBI Taxonomy" id="2100421"/>
    <lineage>
        <taxon>Viruses</taxon>
        <taxon>Duplodnaviria</taxon>
        <taxon>Heunggongvirae</taxon>
        <taxon>Uroviricota</taxon>
        <taxon>Caudoviricetes</taxon>
        <taxon>Peduoviridae</taxon>
        <taxon>Maltschvirus</taxon>
        <taxon>Maltschvirus maltsch</taxon>
    </lineage>
</organism>
<protein>
    <submittedName>
        <fullName evidence="1">Uncharacterized protein</fullName>
    </submittedName>
</protein>
<sequence>MNAEPIPYIVLDEDGAAVNVVLWDGVTPWNPGKGLRAIPETEYRATRDDIA</sequence>
<dbReference type="EMBL" id="LR796485">
    <property type="protein sequence ID" value="CAB4147931.1"/>
    <property type="molecule type" value="Genomic_DNA"/>
</dbReference>
<evidence type="ECO:0000313" key="2">
    <source>
        <dbReference type="EMBL" id="CAB4178278.1"/>
    </source>
</evidence>
<evidence type="ECO:0000313" key="1">
    <source>
        <dbReference type="EMBL" id="CAB4147931.1"/>
    </source>
</evidence>
<evidence type="ECO:0000313" key="4">
    <source>
        <dbReference type="EMBL" id="CAB4218390.1"/>
    </source>
</evidence>
<name>A0A6J5MPF1_9CAUD</name>
<accession>A0A6J5MPF1</accession>
<reference evidence="1" key="1">
    <citation type="submission" date="2020-04" db="EMBL/GenBank/DDBJ databases">
        <authorList>
            <person name="Chiriac C."/>
            <person name="Salcher M."/>
            <person name="Ghai R."/>
            <person name="Kavagutti S V."/>
        </authorList>
    </citation>
    <scope>NUCLEOTIDE SEQUENCE</scope>
</reference>
<dbReference type="EMBL" id="LR797465">
    <property type="protein sequence ID" value="CAB4218390.1"/>
    <property type="molecule type" value="Genomic_DNA"/>
</dbReference>
<dbReference type="EMBL" id="LR797101">
    <property type="protein sequence ID" value="CAB4187086.1"/>
    <property type="molecule type" value="Genomic_DNA"/>
</dbReference>